<dbReference type="OrthoDB" id="221467at2"/>
<sequence>MLGGFLPGHWTPNSIVKFDPGLDKQAIDKVCQTPGVQENSCLRIAVEQTKLVGDPLQSEDGFRLTLESLHIRVHRDFTRGGV</sequence>
<proteinExistence type="predicted"/>
<evidence type="ECO:0000313" key="1">
    <source>
        <dbReference type="EMBL" id="TWU05249.1"/>
    </source>
</evidence>
<dbReference type="RefSeq" id="WP_146374339.1">
    <property type="nucleotide sequence ID" value="NZ_SJPP01000004.1"/>
</dbReference>
<comment type="caution">
    <text evidence="1">The sequence shown here is derived from an EMBL/GenBank/DDBJ whole genome shotgun (WGS) entry which is preliminary data.</text>
</comment>
<accession>A0A5C6B1A7</accession>
<dbReference type="EMBL" id="SJPP01000004">
    <property type="protein sequence ID" value="TWU05249.1"/>
    <property type="molecule type" value="Genomic_DNA"/>
</dbReference>
<evidence type="ECO:0000313" key="2">
    <source>
        <dbReference type="Proteomes" id="UP000320735"/>
    </source>
</evidence>
<organism evidence="1 2">
    <name type="scientific">Symmachiella macrocystis</name>
    <dbReference type="NCBI Taxonomy" id="2527985"/>
    <lineage>
        <taxon>Bacteria</taxon>
        <taxon>Pseudomonadati</taxon>
        <taxon>Planctomycetota</taxon>
        <taxon>Planctomycetia</taxon>
        <taxon>Planctomycetales</taxon>
        <taxon>Planctomycetaceae</taxon>
        <taxon>Symmachiella</taxon>
    </lineage>
</organism>
<keyword evidence="2" id="KW-1185">Reference proteome</keyword>
<dbReference type="Proteomes" id="UP000320735">
    <property type="component" value="Unassembled WGS sequence"/>
</dbReference>
<dbReference type="AlphaFoldDB" id="A0A5C6B1A7"/>
<reference evidence="1 2" key="1">
    <citation type="submission" date="2019-02" db="EMBL/GenBank/DDBJ databases">
        <title>Deep-cultivation of Planctomycetes and their phenomic and genomic characterization uncovers novel biology.</title>
        <authorList>
            <person name="Wiegand S."/>
            <person name="Jogler M."/>
            <person name="Boedeker C."/>
            <person name="Pinto D."/>
            <person name="Vollmers J."/>
            <person name="Rivas-Marin E."/>
            <person name="Kohn T."/>
            <person name="Peeters S.H."/>
            <person name="Heuer A."/>
            <person name="Rast P."/>
            <person name="Oberbeckmann S."/>
            <person name="Bunk B."/>
            <person name="Jeske O."/>
            <person name="Meyerdierks A."/>
            <person name="Storesund J.E."/>
            <person name="Kallscheuer N."/>
            <person name="Luecker S."/>
            <person name="Lage O.M."/>
            <person name="Pohl T."/>
            <person name="Merkel B.J."/>
            <person name="Hornburger P."/>
            <person name="Mueller R.-W."/>
            <person name="Bruemmer F."/>
            <person name="Labrenz M."/>
            <person name="Spormann A.M."/>
            <person name="Op Den Camp H."/>
            <person name="Overmann J."/>
            <person name="Amann R."/>
            <person name="Jetten M.S.M."/>
            <person name="Mascher T."/>
            <person name="Medema M.H."/>
            <person name="Devos D.P."/>
            <person name="Kaster A.-K."/>
            <person name="Ovreas L."/>
            <person name="Rohde M."/>
            <person name="Galperin M.Y."/>
            <person name="Jogler C."/>
        </authorList>
    </citation>
    <scope>NUCLEOTIDE SEQUENCE [LARGE SCALE GENOMIC DNA]</scope>
    <source>
        <strain evidence="1 2">CA54</strain>
    </source>
</reference>
<name>A0A5C6B1A7_9PLAN</name>
<protein>
    <submittedName>
        <fullName evidence="1">Uncharacterized protein</fullName>
    </submittedName>
</protein>
<gene>
    <name evidence="1" type="ORF">CA54_59370</name>
</gene>